<dbReference type="PROSITE" id="PS51371">
    <property type="entry name" value="CBS"/>
    <property type="match status" value="2"/>
</dbReference>
<dbReference type="PANTHER" id="PTHR43080:SF2">
    <property type="entry name" value="CBS DOMAIN-CONTAINING PROTEIN"/>
    <property type="match status" value="1"/>
</dbReference>
<dbReference type="RefSeq" id="WP_120084756.1">
    <property type="nucleotide sequence ID" value="NZ_QMDW01000010.1"/>
</dbReference>
<proteinExistence type="predicted"/>
<accession>A0A3A6QDT6</accession>
<keyword evidence="5" id="KW-1185">Reference proteome</keyword>
<evidence type="ECO:0000259" key="3">
    <source>
        <dbReference type="PROSITE" id="PS51371"/>
    </source>
</evidence>
<dbReference type="Gene3D" id="3.10.580.10">
    <property type="entry name" value="CBS-domain"/>
    <property type="match status" value="1"/>
</dbReference>
<dbReference type="InterPro" id="IPR046342">
    <property type="entry name" value="CBS_dom_sf"/>
</dbReference>
<dbReference type="SMART" id="SM00116">
    <property type="entry name" value="CBS"/>
    <property type="match status" value="2"/>
</dbReference>
<sequence length="134" mass="14206">MEIEAVPVEQLMTTDLVTVTPDEGVETAAGTILQREAGSLVALEDGHLAGILTCTDLTELVSDGAVPADATVDDYMTEDVTTVAPEESIQDAAVKMITRQIQHLPVVDEEEVVGMLSTTDLTAHLTYMDSSGTE</sequence>
<evidence type="ECO:0000313" key="4">
    <source>
        <dbReference type="EMBL" id="RJX49553.1"/>
    </source>
</evidence>
<dbReference type="Proteomes" id="UP000281564">
    <property type="component" value="Unassembled WGS sequence"/>
</dbReference>
<reference evidence="4 5" key="1">
    <citation type="submission" date="2018-06" db="EMBL/GenBank/DDBJ databases">
        <title>Halonotius sp. F13-13 a new haloarchaeeon isolated from a solar saltern from Isla Cristina, Huelva, Spain.</title>
        <authorList>
            <person name="Duran-Viseras A."/>
            <person name="Sanchez-Porro C."/>
            <person name="Ventosa A."/>
        </authorList>
    </citation>
    <scope>NUCLEOTIDE SEQUENCE [LARGE SCALE GENOMIC DNA]</scope>
    <source>
        <strain evidence="4 5">CECT 7525</strain>
    </source>
</reference>
<dbReference type="InterPro" id="IPR051257">
    <property type="entry name" value="Diverse_CBS-Domain"/>
</dbReference>
<feature type="domain" description="CBS" evidence="3">
    <location>
        <begin position="76"/>
        <end position="131"/>
    </location>
</feature>
<comment type="caution">
    <text evidence="4">The sequence shown here is derived from an EMBL/GenBank/DDBJ whole genome shotgun (WGS) entry which is preliminary data.</text>
</comment>
<gene>
    <name evidence="4" type="ORF">DP106_08800</name>
</gene>
<organism evidence="4 5">
    <name type="scientific">Halonotius pteroides</name>
    <dbReference type="NCBI Taxonomy" id="268735"/>
    <lineage>
        <taxon>Archaea</taxon>
        <taxon>Methanobacteriati</taxon>
        <taxon>Methanobacteriota</taxon>
        <taxon>Stenosarchaea group</taxon>
        <taxon>Halobacteria</taxon>
        <taxon>Halobacteriales</taxon>
        <taxon>Haloferacaceae</taxon>
        <taxon>Halonotius</taxon>
    </lineage>
</organism>
<evidence type="ECO:0000256" key="2">
    <source>
        <dbReference type="PROSITE-ProRule" id="PRU00703"/>
    </source>
</evidence>
<name>A0A3A6QDT6_9EURY</name>
<evidence type="ECO:0000313" key="5">
    <source>
        <dbReference type="Proteomes" id="UP000281564"/>
    </source>
</evidence>
<dbReference type="PANTHER" id="PTHR43080">
    <property type="entry name" value="CBS DOMAIN-CONTAINING PROTEIN CBSX3, MITOCHONDRIAL"/>
    <property type="match status" value="1"/>
</dbReference>
<feature type="domain" description="CBS" evidence="3">
    <location>
        <begin position="12"/>
        <end position="68"/>
    </location>
</feature>
<protein>
    <submittedName>
        <fullName evidence="4">CBS domain-containing protein</fullName>
    </submittedName>
</protein>
<keyword evidence="1 2" id="KW-0129">CBS domain</keyword>
<dbReference type="OrthoDB" id="8919at2157"/>
<dbReference type="EMBL" id="QMDW01000010">
    <property type="protein sequence ID" value="RJX49553.1"/>
    <property type="molecule type" value="Genomic_DNA"/>
</dbReference>
<dbReference type="SUPFAM" id="SSF54631">
    <property type="entry name" value="CBS-domain pair"/>
    <property type="match status" value="1"/>
</dbReference>
<evidence type="ECO:0000256" key="1">
    <source>
        <dbReference type="ARBA" id="ARBA00023122"/>
    </source>
</evidence>
<dbReference type="InterPro" id="IPR000644">
    <property type="entry name" value="CBS_dom"/>
</dbReference>
<dbReference type="AlphaFoldDB" id="A0A3A6QDT6"/>
<dbReference type="Pfam" id="PF00571">
    <property type="entry name" value="CBS"/>
    <property type="match status" value="2"/>
</dbReference>